<feature type="transmembrane region" description="Helical" evidence="1">
    <location>
        <begin position="55"/>
        <end position="73"/>
    </location>
</feature>
<feature type="transmembrane region" description="Helical" evidence="1">
    <location>
        <begin position="94"/>
        <end position="116"/>
    </location>
</feature>
<gene>
    <name evidence="2" type="ORF">HELGO_WM25682</name>
</gene>
<keyword evidence="1" id="KW-0472">Membrane</keyword>
<evidence type="ECO:0000313" key="2">
    <source>
        <dbReference type="EMBL" id="CAA6829848.1"/>
    </source>
</evidence>
<sequence>MLEHNLLDSSGKIRLRKPFHTLLEIASIIGHGCIFLYCLYQLFPMGFIAIDAAKEYLLILISGFSVGYSYAWYRFSTLHDHRSKKTKPPVYLNTLRFLSFFMSGFLGFIAFLFVRFEDYGFELRLETAQAVTLFFAVLGVLQFFYTLLTPTKSLN</sequence>
<proteinExistence type="predicted"/>
<feature type="transmembrane region" description="Helical" evidence="1">
    <location>
        <begin position="128"/>
        <end position="148"/>
    </location>
</feature>
<protein>
    <submittedName>
        <fullName evidence="2">Uncharacterized protein</fullName>
    </submittedName>
</protein>
<name>A0A6S6UDE3_9BACT</name>
<accession>A0A6S6UDE3</accession>
<keyword evidence="1" id="KW-0812">Transmembrane</keyword>
<reference evidence="2" key="1">
    <citation type="submission" date="2020-01" db="EMBL/GenBank/DDBJ databases">
        <authorList>
            <person name="Meier V. D."/>
            <person name="Meier V D."/>
        </authorList>
    </citation>
    <scope>NUCLEOTIDE SEQUENCE</scope>
    <source>
        <strain evidence="2">HLG_WM_MAG_10</strain>
    </source>
</reference>
<keyword evidence="1" id="KW-1133">Transmembrane helix</keyword>
<organism evidence="2">
    <name type="scientific">uncultured Aureispira sp</name>
    <dbReference type="NCBI Taxonomy" id="1331704"/>
    <lineage>
        <taxon>Bacteria</taxon>
        <taxon>Pseudomonadati</taxon>
        <taxon>Bacteroidota</taxon>
        <taxon>Saprospiria</taxon>
        <taxon>Saprospirales</taxon>
        <taxon>Saprospiraceae</taxon>
        <taxon>Aureispira</taxon>
        <taxon>environmental samples</taxon>
    </lineage>
</organism>
<dbReference type="EMBL" id="CACVAQ010000522">
    <property type="protein sequence ID" value="CAA6829848.1"/>
    <property type="molecule type" value="Genomic_DNA"/>
</dbReference>
<evidence type="ECO:0000256" key="1">
    <source>
        <dbReference type="SAM" id="Phobius"/>
    </source>
</evidence>
<feature type="transmembrane region" description="Helical" evidence="1">
    <location>
        <begin position="21"/>
        <end position="43"/>
    </location>
</feature>
<dbReference type="AlphaFoldDB" id="A0A6S6UDE3"/>